<sequence>MAEVVFIFSLSPARKNAPMTHPDDVIASRVLHLLEQRAVGTSICPSEVARSLEQDEPAWRALMPEVRRVARALAAAEIIDLTQGDDRLNPDKEPEGPIRLRRGAHFKHP</sequence>
<dbReference type="EMBL" id="CP134081">
    <property type="protein sequence ID" value="WNC08456.1"/>
    <property type="molecule type" value="Genomic_DNA"/>
</dbReference>
<dbReference type="Gene3D" id="1.10.10.10">
    <property type="entry name" value="Winged helix-like DNA-binding domain superfamily/Winged helix DNA-binding domain"/>
    <property type="match status" value="1"/>
</dbReference>
<dbReference type="Proteomes" id="UP001258207">
    <property type="component" value="Chromosome"/>
</dbReference>
<proteinExistence type="predicted"/>
<dbReference type="InterPro" id="IPR036388">
    <property type="entry name" value="WH-like_DNA-bd_sf"/>
</dbReference>
<name>A0AAJ6MS00_9PSED</name>
<reference evidence="2" key="1">
    <citation type="submission" date="2023-09" db="EMBL/GenBank/DDBJ databases">
        <title>First report of Pseudomonas coleopterorum DJ13 causing leaf spot on Rhododendron pulchrum Sweet in China.</title>
        <authorList>
            <person name="Zhang Y."/>
        </authorList>
    </citation>
    <scope>NUCLEOTIDE SEQUENCE</scope>
    <source>
        <strain evidence="2">DJ13</strain>
    </source>
</reference>
<evidence type="ECO:0000313" key="3">
    <source>
        <dbReference type="Proteomes" id="UP001258207"/>
    </source>
</evidence>
<feature type="region of interest" description="Disordered" evidence="1">
    <location>
        <begin position="83"/>
        <end position="109"/>
    </location>
</feature>
<evidence type="ECO:0000256" key="1">
    <source>
        <dbReference type="SAM" id="MobiDB-lite"/>
    </source>
</evidence>
<dbReference type="SUPFAM" id="SSF46785">
    <property type="entry name" value="Winged helix' DNA-binding domain"/>
    <property type="match status" value="1"/>
</dbReference>
<feature type="compositionally biased region" description="Basic and acidic residues" evidence="1">
    <location>
        <begin position="84"/>
        <end position="98"/>
    </location>
</feature>
<protein>
    <submittedName>
        <fullName evidence="2">DUF3253 domain-containing protein</fullName>
    </submittedName>
</protein>
<feature type="compositionally biased region" description="Basic residues" evidence="1">
    <location>
        <begin position="99"/>
        <end position="109"/>
    </location>
</feature>
<dbReference type="AlphaFoldDB" id="A0AAJ6MS00"/>
<evidence type="ECO:0000313" key="2">
    <source>
        <dbReference type="EMBL" id="WNC08456.1"/>
    </source>
</evidence>
<dbReference type="RefSeq" id="WP_208598845.1">
    <property type="nucleotide sequence ID" value="NZ_CP134081.1"/>
</dbReference>
<accession>A0AAJ6MS00</accession>
<gene>
    <name evidence="2" type="ORF">RI108_14195</name>
</gene>
<dbReference type="InterPro" id="IPR021660">
    <property type="entry name" value="DUF3253"/>
</dbReference>
<dbReference type="InterPro" id="IPR036390">
    <property type="entry name" value="WH_DNA-bd_sf"/>
</dbReference>
<dbReference type="Pfam" id="PF11625">
    <property type="entry name" value="DUF3253"/>
    <property type="match status" value="1"/>
</dbReference>
<organism evidence="2 3">
    <name type="scientific">Pseudomonas coleopterorum</name>
    <dbReference type="NCBI Taxonomy" id="1605838"/>
    <lineage>
        <taxon>Bacteria</taxon>
        <taxon>Pseudomonadati</taxon>
        <taxon>Pseudomonadota</taxon>
        <taxon>Gammaproteobacteria</taxon>
        <taxon>Pseudomonadales</taxon>
        <taxon>Pseudomonadaceae</taxon>
        <taxon>Pseudomonas</taxon>
    </lineage>
</organism>